<dbReference type="Pfam" id="PF13459">
    <property type="entry name" value="Fer4_15"/>
    <property type="match status" value="1"/>
</dbReference>
<gene>
    <name evidence="1" type="ORF">FB470_006801</name>
</gene>
<accession>A0ABU0F720</accession>
<sequence>MRIKVDPSQCQGYARCLMIDEDVFPLDDEGCSAADGTTVSPERRGIAQEAGFVPAGRDRCRGVTPAPRDPAVVVEEFLASVADLRRTEPIRTCLHAVVQDVMKASRLAIEAVRGRRPGATGIAVRAGSLAVRGQ</sequence>
<proteinExistence type="predicted"/>
<protein>
    <submittedName>
        <fullName evidence="1">Ferredoxin</fullName>
    </submittedName>
</protein>
<organism evidence="1 2">
    <name type="scientific">Amycolatopsis thermophila</name>
    <dbReference type="NCBI Taxonomy" id="206084"/>
    <lineage>
        <taxon>Bacteria</taxon>
        <taxon>Bacillati</taxon>
        <taxon>Actinomycetota</taxon>
        <taxon>Actinomycetes</taxon>
        <taxon>Pseudonocardiales</taxon>
        <taxon>Pseudonocardiaceae</taxon>
        <taxon>Amycolatopsis</taxon>
    </lineage>
</organism>
<evidence type="ECO:0000313" key="2">
    <source>
        <dbReference type="Proteomes" id="UP001229651"/>
    </source>
</evidence>
<dbReference type="Proteomes" id="UP001229651">
    <property type="component" value="Unassembled WGS sequence"/>
</dbReference>
<reference evidence="1 2" key="1">
    <citation type="submission" date="2023-07" db="EMBL/GenBank/DDBJ databases">
        <title>Sequencing the genomes of 1000 actinobacteria strains.</title>
        <authorList>
            <person name="Klenk H.-P."/>
        </authorList>
    </citation>
    <scope>NUCLEOTIDE SEQUENCE [LARGE SCALE GENOMIC DNA]</scope>
    <source>
        <strain evidence="1 2">DSM 45805</strain>
    </source>
</reference>
<comment type="caution">
    <text evidence="1">The sequence shown here is derived from an EMBL/GenBank/DDBJ whole genome shotgun (WGS) entry which is preliminary data.</text>
</comment>
<dbReference type="Gene3D" id="3.30.70.20">
    <property type="match status" value="1"/>
</dbReference>
<dbReference type="EMBL" id="JAUSUT010000001">
    <property type="protein sequence ID" value="MDQ0382807.1"/>
    <property type="molecule type" value="Genomic_DNA"/>
</dbReference>
<name>A0ABU0F720_9PSEU</name>
<evidence type="ECO:0000313" key="1">
    <source>
        <dbReference type="EMBL" id="MDQ0382807.1"/>
    </source>
</evidence>
<keyword evidence="2" id="KW-1185">Reference proteome</keyword>